<dbReference type="OrthoDB" id="2500155at2759"/>
<proteinExistence type="predicted"/>
<feature type="region of interest" description="Disordered" evidence="1">
    <location>
        <begin position="561"/>
        <end position="595"/>
    </location>
</feature>
<reference evidence="2" key="1">
    <citation type="submission" date="2021-03" db="EMBL/GenBank/DDBJ databases">
        <title>Draft genome sequence of rust myrtle Austropuccinia psidii MF-1, a brazilian biotype.</title>
        <authorList>
            <person name="Quecine M.C."/>
            <person name="Pachon D.M.R."/>
            <person name="Bonatelli M.L."/>
            <person name="Correr F.H."/>
            <person name="Franceschini L.M."/>
            <person name="Leite T.F."/>
            <person name="Margarido G.R.A."/>
            <person name="Almeida C.A."/>
            <person name="Ferrarezi J.A."/>
            <person name="Labate C.A."/>
        </authorList>
    </citation>
    <scope>NUCLEOTIDE SEQUENCE</scope>
    <source>
        <strain evidence="2">MF-1</strain>
    </source>
</reference>
<evidence type="ECO:0000313" key="2">
    <source>
        <dbReference type="EMBL" id="MBW0489456.1"/>
    </source>
</evidence>
<feature type="compositionally biased region" description="Low complexity" evidence="1">
    <location>
        <begin position="531"/>
        <end position="549"/>
    </location>
</feature>
<dbReference type="AlphaFoldDB" id="A0A9Q3CVY7"/>
<sequence length="595" mass="67032">MKPNYPMLANKDLNLSLDVSFRTQTGFNDNLVHRALESSDPSHSIGSDRFTPLTVSIGQIPSPSPTRIGEPFDDGFPCWTLSNLHMNHNLGSLKPIRSPPKNFTAIKFFKDCNNNTTALIKKSVKNSKIFIQPSIDTSNDSIDSSSNESNQKSSFDARYLNSQKALQSNQELDNLKSTLEPKLTLDTPKTNLNSLASKLTPTFTPDLLSSSLTISNLTSPSKSSQPNQTSHHQPRVSSASKEEWLQHLKNLFHQATSTPNSITDEPLKAYNYPKLGDTFESLDDFKELSLLASWTAGHDMHVRNHSKSQTSERCVFTCRYDRCPPRGVSCPFRFVIIKDDCLISPGNKVWRIVDATLDHRNHIVKAGEYDPSGKRTYRNRATLKDSIEASPTHQIFAARRVSDTKNNDNDDQNEDEKEKSSESNNIDQVDDSKEQIDDLNETSKTNQLDDSMEFEINSSKVEENDDNDQVKKNENFQKQSTALNDTLQKPQEQLASTITSNPARLDKSSRPRRSLAKYENAQNVTKRSRKSLNQTSLSSSNLQLHQQQLSLKRKSSSLFEVGLANRKNDQETKSNNNASQNNIDDHFNSNKKFKS</sequence>
<feature type="region of interest" description="Disordered" evidence="1">
    <location>
        <begin position="497"/>
        <end position="549"/>
    </location>
</feature>
<keyword evidence="3" id="KW-1185">Reference proteome</keyword>
<dbReference type="EMBL" id="AVOT02010085">
    <property type="protein sequence ID" value="MBW0489456.1"/>
    <property type="molecule type" value="Genomic_DNA"/>
</dbReference>
<comment type="caution">
    <text evidence="2">The sequence shown here is derived from an EMBL/GenBank/DDBJ whole genome shotgun (WGS) entry which is preliminary data.</text>
</comment>
<gene>
    <name evidence="2" type="ORF">O181_029171</name>
</gene>
<protein>
    <submittedName>
        <fullName evidence="2">Uncharacterized protein</fullName>
    </submittedName>
</protein>
<accession>A0A9Q3CVY7</accession>
<organism evidence="2 3">
    <name type="scientific">Austropuccinia psidii MF-1</name>
    <dbReference type="NCBI Taxonomy" id="1389203"/>
    <lineage>
        <taxon>Eukaryota</taxon>
        <taxon>Fungi</taxon>
        <taxon>Dikarya</taxon>
        <taxon>Basidiomycota</taxon>
        <taxon>Pucciniomycotina</taxon>
        <taxon>Pucciniomycetes</taxon>
        <taxon>Pucciniales</taxon>
        <taxon>Sphaerophragmiaceae</taxon>
        <taxon>Austropuccinia</taxon>
    </lineage>
</organism>
<feature type="region of interest" description="Disordered" evidence="1">
    <location>
        <begin position="214"/>
        <end position="240"/>
    </location>
</feature>
<dbReference type="Proteomes" id="UP000765509">
    <property type="component" value="Unassembled WGS sequence"/>
</dbReference>
<name>A0A9Q3CVY7_9BASI</name>
<evidence type="ECO:0000313" key="3">
    <source>
        <dbReference type="Proteomes" id="UP000765509"/>
    </source>
</evidence>
<feature type="compositionally biased region" description="Polar residues" evidence="1">
    <location>
        <begin position="573"/>
        <end position="582"/>
    </location>
</feature>
<feature type="region of interest" description="Disordered" evidence="1">
    <location>
        <begin position="386"/>
        <end position="452"/>
    </location>
</feature>
<feature type="compositionally biased region" description="Polar residues" evidence="1">
    <location>
        <begin position="222"/>
        <end position="239"/>
    </location>
</feature>
<evidence type="ECO:0000256" key="1">
    <source>
        <dbReference type="SAM" id="MobiDB-lite"/>
    </source>
</evidence>